<comment type="subcellular location">
    <subcellularLocation>
        <location evidence="2">Cytoplasm</location>
    </subcellularLocation>
</comment>
<dbReference type="SUPFAM" id="SSF57845">
    <property type="entry name" value="B-box zinc-binding domain"/>
    <property type="match status" value="1"/>
</dbReference>
<reference evidence="18" key="1">
    <citation type="submission" date="2025-08" db="UniProtKB">
        <authorList>
            <consortium name="RefSeq"/>
        </authorList>
    </citation>
    <scope>IDENTIFICATION</scope>
</reference>
<comment type="pathway">
    <text evidence="3">Protein modification; protein ubiquitination.</text>
</comment>
<dbReference type="InterPro" id="IPR050143">
    <property type="entry name" value="TRIM/RBCC"/>
</dbReference>
<dbReference type="Proteomes" id="UP000189704">
    <property type="component" value="Unplaced"/>
</dbReference>
<evidence type="ECO:0000256" key="3">
    <source>
        <dbReference type="ARBA" id="ARBA00004906"/>
    </source>
</evidence>
<dbReference type="GeneID" id="103268948"/>
<evidence type="ECO:0000256" key="5">
    <source>
        <dbReference type="ARBA" id="ARBA00012483"/>
    </source>
</evidence>
<dbReference type="KEGG" id="csyr:103268948"/>
<comment type="catalytic activity">
    <reaction evidence="1">
        <text>S-ubiquitinyl-[E2 ubiquitin-conjugating enzyme]-L-cysteine + [acceptor protein]-L-lysine = [E2 ubiquitin-conjugating enzyme]-L-cysteine + N(6)-ubiquitinyl-[acceptor protein]-L-lysine.</text>
        <dbReference type="EC" id="2.3.2.27"/>
    </reaction>
</comment>
<evidence type="ECO:0000256" key="4">
    <source>
        <dbReference type="ARBA" id="ARBA00008518"/>
    </source>
</evidence>
<evidence type="ECO:0000259" key="15">
    <source>
        <dbReference type="PROSITE" id="PS50089"/>
    </source>
</evidence>
<evidence type="ECO:0000256" key="14">
    <source>
        <dbReference type="SAM" id="Coils"/>
    </source>
</evidence>
<evidence type="ECO:0000256" key="6">
    <source>
        <dbReference type="ARBA" id="ARBA00022490"/>
    </source>
</evidence>
<dbReference type="SUPFAM" id="SSF57850">
    <property type="entry name" value="RING/U-box"/>
    <property type="match status" value="1"/>
</dbReference>
<gene>
    <name evidence="18" type="primary">TRIM5</name>
</gene>
<dbReference type="InterPro" id="IPR027370">
    <property type="entry name" value="Znf-RING_euk"/>
</dbReference>
<evidence type="ECO:0000256" key="11">
    <source>
        <dbReference type="ARBA" id="ARBA00022833"/>
    </source>
</evidence>
<keyword evidence="7" id="KW-0808">Transferase</keyword>
<dbReference type="InterPro" id="IPR000315">
    <property type="entry name" value="Znf_B-box"/>
</dbReference>
<organism evidence="17 18">
    <name type="scientific">Carlito syrichta</name>
    <name type="common">Philippine tarsier</name>
    <name type="synonym">Tarsius syrichta</name>
    <dbReference type="NCBI Taxonomy" id="1868482"/>
    <lineage>
        <taxon>Eukaryota</taxon>
        <taxon>Metazoa</taxon>
        <taxon>Chordata</taxon>
        <taxon>Craniata</taxon>
        <taxon>Vertebrata</taxon>
        <taxon>Euteleostomi</taxon>
        <taxon>Mammalia</taxon>
        <taxon>Eutheria</taxon>
        <taxon>Euarchontoglires</taxon>
        <taxon>Primates</taxon>
        <taxon>Haplorrhini</taxon>
        <taxon>Tarsiiformes</taxon>
        <taxon>Tarsiidae</taxon>
        <taxon>Carlito</taxon>
    </lineage>
</organism>
<dbReference type="Gene3D" id="3.30.40.10">
    <property type="entry name" value="Zinc/RING finger domain, C3HC4 (zinc finger)"/>
    <property type="match status" value="1"/>
</dbReference>
<keyword evidence="9 13" id="KW-0863">Zinc-finger</keyword>
<dbReference type="STRING" id="1868482.ENSTSYP00000006346"/>
<dbReference type="AlphaFoldDB" id="A0A1U7UHE3"/>
<dbReference type="InterPro" id="IPR001841">
    <property type="entry name" value="Znf_RING"/>
</dbReference>
<dbReference type="InterPro" id="IPR013083">
    <property type="entry name" value="Znf_RING/FYVE/PHD"/>
</dbReference>
<keyword evidence="10" id="KW-0833">Ubl conjugation pathway</keyword>
<dbReference type="InterPro" id="IPR017907">
    <property type="entry name" value="Znf_RING_CS"/>
</dbReference>
<feature type="domain" description="B box-type" evidence="16">
    <location>
        <begin position="92"/>
        <end position="133"/>
    </location>
</feature>
<dbReference type="PANTHER" id="PTHR24103">
    <property type="entry name" value="E3 UBIQUITIN-PROTEIN LIGASE TRIM"/>
    <property type="match status" value="1"/>
</dbReference>
<dbReference type="SMART" id="SM00336">
    <property type="entry name" value="BBOX"/>
    <property type="match status" value="1"/>
</dbReference>
<dbReference type="SMART" id="SM00184">
    <property type="entry name" value="RING"/>
    <property type="match status" value="1"/>
</dbReference>
<dbReference type="CDD" id="cd16591">
    <property type="entry name" value="RING-HC_TRIM5-like_C-IV"/>
    <property type="match status" value="1"/>
</dbReference>
<evidence type="ECO:0000259" key="16">
    <source>
        <dbReference type="PROSITE" id="PS50119"/>
    </source>
</evidence>
<dbReference type="Gene3D" id="3.30.160.60">
    <property type="entry name" value="Classic Zinc Finger"/>
    <property type="match status" value="1"/>
</dbReference>
<keyword evidence="17" id="KW-1185">Reference proteome</keyword>
<protein>
    <recommendedName>
        <fullName evidence="5">RING-type E3 ubiquitin transferase</fullName>
        <ecNumber evidence="5">2.3.2.27</ecNumber>
    </recommendedName>
</protein>
<dbReference type="PROSITE" id="PS50119">
    <property type="entry name" value="ZF_BBOX"/>
    <property type="match status" value="1"/>
</dbReference>
<dbReference type="RefSeq" id="XP_008064722.1">
    <property type="nucleotide sequence ID" value="XM_008066531.2"/>
</dbReference>
<dbReference type="CTD" id="85363"/>
<evidence type="ECO:0000256" key="10">
    <source>
        <dbReference type="ARBA" id="ARBA00022786"/>
    </source>
</evidence>
<evidence type="ECO:0000256" key="9">
    <source>
        <dbReference type="ARBA" id="ARBA00022771"/>
    </source>
</evidence>
<dbReference type="FunFam" id="3.30.40.10:FF:000144">
    <property type="entry name" value="Tripartite motif-containing 5 (Predicted)"/>
    <property type="match status" value="1"/>
</dbReference>
<dbReference type="OrthoDB" id="654191at2759"/>
<feature type="coiled-coil region" evidence="14">
    <location>
        <begin position="137"/>
        <end position="236"/>
    </location>
</feature>
<comment type="similarity">
    <text evidence="4">Belongs to the TRIM/RBCC family.</text>
</comment>
<keyword evidence="8" id="KW-0479">Metal-binding</keyword>
<proteinExistence type="inferred from homology"/>
<dbReference type="GO" id="GO:0005737">
    <property type="term" value="C:cytoplasm"/>
    <property type="evidence" value="ECO:0007669"/>
    <property type="project" value="UniProtKB-SubCell"/>
</dbReference>
<dbReference type="EC" id="2.3.2.27" evidence="5"/>
<dbReference type="CDD" id="cd19761">
    <property type="entry name" value="Bbox2_TRIM5-like"/>
    <property type="match status" value="1"/>
</dbReference>
<evidence type="ECO:0000256" key="8">
    <source>
        <dbReference type="ARBA" id="ARBA00022723"/>
    </source>
</evidence>
<keyword evidence="11" id="KW-0862">Zinc</keyword>
<feature type="domain" description="RING-type" evidence="15">
    <location>
        <begin position="15"/>
        <end position="60"/>
    </location>
</feature>
<dbReference type="PROSITE" id="PS50089">
    <property type="entry name" value="ZF_RING_2"/>
    <property type="match status" value="1"/>
</dbReference>
<dbReference type="GO" id="GO:0008270">
    <property type="term" value="F:zinc ion binding"/>
    <property type="evidence" value="ECO:0007669"/>
    <property type="project" value="UniProtKB-KW"/>
</dbReference>
<name>A0A1U7UHE3_CARSF</name>
<evidence type="ECO:0000256" key="2">
    <source>
        <dbReference type="ARBA" id="ARBA00004496"/>
    </source>
</evidence>
<sequence>MASAILQNMKEEVTCPICLELLKEPLSLHCGHSFCQDCITANHKKSMMSQEEWSSCPVCRITYQLENLRPNRHISNIVERIKEVKLSSEEEQKVDHCARHGEKLLLFCKEDGKVICWLCERSQEHRGHHTFLIEDVAQEYQEKLQVALKKLMNKQEEAKKLKADIREEGNFWKNQILSNRVNIQSEFEQLRNILNSEEDNELQKLEKEEEDILNSLAESENKLDQQSQLLRELISDLEYRLQGSAMELLQDVNGIIKRSKNLTLKKPQTFPKEKRKVFRAPDLKGILQVLEELTDVQRYWGKEKSQYINPPNHSI</sequence>
<evidence type="ECO:0000256" key="12">
    <source>
        <dbReference type="ARBA" id="ARBA00023054"/>
    </source>
</evidence>
<evidence type="ECO:0000313" key="18">
    <source>
        <dbReference type="RefSeq" id="XP_008064722.1"/>
    </source>
</evidence>
<dbReference type="PROSITE" id="PS00518">
    <property type="entry name" value="ZF_RING_1"/>
    <property type="match status" value="1"/>
</dbReference>
<dbReference type="GO" id="GO:0061630">
    <property type="term" value="F:ubiquitin protein ligase activity"/>
    <property type="evidence" value="ECO:0007669"/>
    <property type="project" value="UniProtKB-EC"/>
</dbReference>
<dbReference type="Pfam" id="PF13445">
    <property type="entry name" value="zf-RING_UBOX"/>
    <property type="match status" value="1"/>
</dbReference>
<evidence type="ECO:0000256" key="1">
    <source>
        <dbReference type="ARBA" id="ARBA00000900"/>
    </source>
</evidence>
<dbReference type="Pfam" id="PF00643">
    <property type="entry name" value="zf-B_box"/>
    <property type="match status" value="1"/>
</dbReference>
<accession>A0A1U7UHE3</accession>
<keyword evidence="12 14" id="KW-0175">Coiled coil</keyword>
<evidence type="ECO:0000256" key="7">
    <source>
        <dbReference type="ARBA" id="ARBA00022679"/>
    </source>
</evidence>
<dbReference type="FunFam" id="3.30.160.60:FF:000386">
    <property type="entry name" value="Tripartite motif-containing 5 (Predicted)"/>
    <property type="match status" value="1"/>
</dbReference>
<keyword evidence="6" id="KW-0963">Cytoplasm</keyword>
<evidence type="ECO:0000256" key="13">
    <source>
        <dbReference type="PROSITE-ProRule" id="PRU00024"/>
    </source>
</evidence>
<evidence type="ECO:0000313" key="17">
    <source>
        <dbReference type="Proteomes" id="UP000189704"/>
    </source>
</evidence>